<evidence type="ECO:0000256" key="4">
    <source>
        <dbReference type="ARBA" id="ARBA00022691"/>
    </source>
</evidence>
<evidence type="ECO:0000256" key="5">
    <source>
        <dbReference type="SAM" id="MobiDB-lite"/>
    </source>
</evidence>
<protein>
    <submittedName>
        <fullName evidence="6">Thiol methyltransferase</fullName>
    </submittedName>
</protein>
<feature type="region of interest" description="Disordered" evidence="5">
    <location>
        <begin position="1"/>
        <end position="29"/>
    </location>
</feature>
<dbReference type="InterPro" id="IPR029063">
    <property type="entry name" value="SAM-dependent_MTases_sf"/>
</dbReference>
<sequence>MSGVTPNLAADTPERARLRSHFHSDDRTKDSSKWDELYKEGFLPWDKGFPSPALVDALAQKKDILGSPITRDGKRKTALVPGCGKGYDVALLASYGYDAWGLEVSPLAVKACADFKQGIEESGEYKAVDGEIGRGSIHFMEGDFYKSDWVEKIGGTVDLIYDYTFLCAMHPDHRPAWSFRMSQLLSPKGHLLCLEFPSYKEPSTGGPPFAVREEVYIEHLKRPGVRIPYNEDGFIIQEPSAKPNEHALKKLLRWKPDRTHKIGEGTDWMSIWSHHS</sequence>
<dbReference type="PANTHER" id="PTHR32183:SF6">
    <property type="entry name" value="CYSTEINE SULFINATE DESULFINASE_CYSTEINE DESULFURASE AND RELATED ENZYMES"/>
    <property type="match status" value="1"/>
</dbReference>
<dbReference type="SUPFAM" id="SSF53335">
    <property type="entry name" value="S-adenosyl-L-methionine-dependent methyltransferases"/>
    <property type="match status" value="1"/>
</dbReference>
<dbReference type="InterPro" id="IPR008854">
    <property type="entry name" value="TPMT"/>
</dbReference>
<dbReference type="PANTHER" id="PTHR32183">
    <property type="match status" value="1"/>
</dbReference>
<dbReference type="RefSeq" id="XP_033604864.1">
    <property type="nucleotide sequence ID" value="XM_033749900.1"/>
</dbReference>
<evidence type="ECO:0000313" key="7">
    <source>
        <dbReference type="Proteomes" id="UP000799437"/>
    </source>
</evidence>
<evidence type="ECO:0000256" key="1">
    <source>
        <dbReference type="ARBA" id="ARBA00022553"/>
    </source>
</evidence>
<evidence type="ECO:0000256" key="2">
    <source>
        <dbReference type="ARBA" id="ARBA00022603"/>
    </source>
</evidence>
<dbReference type="AlphaFoldDB" id="A0A6A6WHX6"/>
<keyword evidence="4" id="KW-0949">S-adenosyl-L-methionine</keyword>
<feature type="compositionally biased region" description="Basic and acidic residues" evidence="5">
    <location>
        <begin position="12"/>
        <end position="29"/>
    </location>
</feature>
<organism evidence="6 7">
    <name type="scientific">Pseudovirgaria hyperparasitica</name>
    <dbReference type="NCBI Taxonomy" id="470096"/>
    <lineage>
        <taxon>Eukaryota</taxon>
        <taxon>Fungi</taxon>
        <taxon>Dikarya</taxon>
        <taxon>Ascomycota</taxon>
        <taxon>Pezizomycotina</taxon>
        <taxon>Dothideomycetes</taxon>
        <taxon>Dothideomycetes incertae sedis</taxon>
        <taxon>Acrospermales</taxon>
        <taxon>Acrospermaceae</taxon>
        <taxon>Pseudovirgaria</taxon>
    </lineage>
</organism>
<gene>
    <name evidence="6" type="ORF">EJ05DRAFT_700</name>
</gene>
<dbReference type="GO" id="GO:0032259">
    <property type="term" value="P:methylation"/>
    <property type="evidence" value="ECO:0007669"/>
    <property type="project" value="UniProtKB-KW"/>
</dbReference>
<dbReference type="PROSITE" id="PS51585">
    <property type="entry name" value="SAM_MT_TPMT"/>
    <property type="match status" value="1"/>
</dbReference>
<evidence type="ECO:0000313" key="6">
    <source>
        <dbReference type="EMBL" id="KAF2762413.1"/>
    </source>
</evidence>
<proteinExistence type="predicted"/>
<dbReference type="GeneID" id="54490954"/>
<name>A0A6A6WHX6_9PEZI</name>
<dbReference type="EMBL" id="ML996565">
    <property type="protein sequence ID" value="KAF2762413.1"/>
    <property type="molecule type" value="Genomic_DNA"/>
</dbReference>
<dbReference type="OrthoDB" id="276151at2759"/>
<dbReference type="Pfam" id="PF05724">
    <property type="entry name" value="TPMT"/>
    <property type="match status" value="1"/>
</dbReference>
<keyword evidence="2 6" id="KW-0489">Methyltransferase</keyword>
<dbReference type="GO" id="GO:0008757">
    <property type="term" value="F:S-adenosylmethionine-dependent methyltransferase activity"/>
    <property type="evidence" value="ECO:0007669"/>
    <property type="project" value="InterPro"/>
</dbReference>
<accession>A0A6A6WHX6</accession>
<reference evidence="6" key="1">
    <citation type="journal article" date="2020" name="Stud. Mycol.">
        <title>101 Dothideomycetes genomes: a test case for predicting lifestyles and emergence of pathogens.</title>
        <authorList>
            <person name="Haridas S."/>
            <person name="Albert R."/>
            <person name="Binder M."/>
            <person name="Bloem J."/>
            <person name="Labutti K."/>
            <person name="Salamov A."/>
            <person name="Andreopoulos B."/>
            <person name="Baker S."/>
            <person name="Barry K."/>
            <person name="Bills G."/>
            <person name="Bluhm B."/>
            <person name="Cannon C."/>
            <person name="Castanera R."/>
            <person name="Culley D."/>
            <person name="Daum C."/>
            <person name="Ezra D."/>
            <person name="Gonzalez J."/>
            <person name="Henrissat B."/>
            <person name="Kuo A."/>
            <person name="Liang C."/>
            <person name="Lipzen A."/>
            <person name="Lutzoni F."/>
            <person name="Magnuson J."/>
            <person name="Mondo S."/>
            <person name="Nolan M."/>
            <person name="Ohm R."/>
            <person name="Pangilinan J."/>
            <person name="Park H.-J."/>
            <person name="Ramirez L."/>
            <person name="Alfaro M."/>
            <person name="Sun H."/>
            <person name="Tritt A."/>
            <person name="Yoshinaga Y."/>
            <person name="Zwiers L.-H."/>
            <person name="Turgeon B."/>
            <person name="Goodwin S."/>
            <person name="Spatafora J."/>
            <person name="Crous P."/>
            <person name="Grigoriev I."/>
        </authorList>
    </citation>
    <scope>NUCLEOTIDE SEQUENCE</scope>
    <source>
        <strain evidence="6">CBS 121739</strain>
    </source>
</reference>
<dbReference type="CDD" id="cd02440">
    <property type="entry name" value="AdoMet_MTases"/>
    <property type="match status" value="1"/>
</dbReference>
<dbReference type="Gene3D" id="3.40.50.150">
    <property type="entry name" value="Vaccinia Virus protein VP39"/>
    <property type="match status" value="1"/>
</dbReference>
<dbReference type="Proteomes" id="UP000799437">
    <property type="component" value="Unassembled WGS sequence"/>
</dbReference>
<keyword evidence="3 6" id="KW-0808">Transferase</keyword>
<keyword evidence="7" id="KW-1185">Reference proteome</keyword>
<evidence type="ECO:0000256" key="3">
    <source>
        <dbReference type="ARBA" id="ARBA00022679"/>
    </source>
</evidence>
<keyword evidence="1" id="KW-0597">Phosphoprotein</keyword>